<keyword evidence="5" id="KW-0997">Cell inner membrane</keyword>
<dbReference type="PANTHER" id="PTHR30469">
    <property type="entry name" value="MULTIDRUG RESISTANCE PROTEIN MDTA"/>
    <property type="match status" value="1"/>
</dbReference>
<keyword evidence="3" id="KW-0813">Transport</keyword>
<feature type="domain" description="Multidrug resistance protein MdtA-like C-terminal permuted SH3" evidence="11">
    <location>
        <begin position="330"/>
        <end position="386"/>
    </location>
</feature>
<accession>Q5GV31</accession>
<feature type="domain" description="Multidrug resistance protein MdtA-like alpha-helical hairpin" evidence="8">
    <location>
        <begin position="136"/>
        <end position="205"/>
    </location>
</feature>
<evidence type="ECO:0000256" key="1">
    <source>
        <dbReference type="ARBA" id="ARBA00004533"/>
    </source>
</evidence>
<feature type="domain" description="Multidrug resistance protein MdtA-like barrel-sandwich hybrid" evidence="9">
    <location>
        <begin position="95"/>
        <end position="233"/>
    </location>
</feature>
<sequence length="435" mass="46253">MLCTAAPRSHPRARPALRSCRMSRFWKITLLVVAVLVVVFGVMRMMGGGSHGKHAGAQDRSDPENNGPVPVTVVAATTQDVPVYASALGTVTALNTVTVSPQVSGQLMSLNFKEGQEVKKGDLLAQIDPRTLQASYDQALAAKRQNQALLATSRVNYQRSNDPAYKQYVSRTDLDTQRNQVAQYEAAVSANDAQMRSAQVQLQFTRITAPIDGIAGIRGVDVGNIVSSTSTLVTLTQIRPIYVSFNLPERELEAVRAGQAATPLSVAALDRGDAHVISGDGKLDVIDNRISADSGTFGARAIFGNADNALWPGQFVNVRLQLRTIAGGTVVPTQSVQRGPNGDYIYVVGSDNTAQMRTVVQGVEVDDSHVQVTKGLKPGERVVTEGQFRLKPGSKVSALKPGETPPQPTEAELKAARDKKGRGGGPGGRLGGGPR</sequence>
<evidence type="ECO:0000256" key="5">
    <source>
        <dbReference type="ARBA" id="ARBA00022519"/>
    </source>
</evidence>
<dbReference type="InterPro" id="IPR058625">
    <property type="entry name" value="MdtA-like_BSH"/>
</dbReference>
<feature type="compositionally biased region" description="Gly residues" evidence="7">
    <location>
        <begin position="423"/>
        <end position="435"/>
    </location>
</feature>
<dbReference type="HOGENOM" id="CLU_018816_2_0_6"/>
<dbReference type="InterPro" id="IPR058626">
    <property type="entry name" value="MdtA-like_b-barrel"/>
</dbReference>
<evidence type="ECO:0000256" key="6">
    <source>
        <dbReference type="ARBA" id="ARBA00023136"/>
    </source>
</evidence>
<dbReference type="SUPFAM" id="SSF111369">
    <property type="entry name" value="HlyD-like secretion proteins"/>
    <property type="match status" value="1"/>
</dbReference>
<dbReference type="GO" id="GO:0005886">
    <property type="term" value="C:plasma membrane"/>
    <property type="evidence" value="ECO:0007669"/>
    <property type="project" value="UniProtKB-SubCell"/>
</dbReference>
<evidence type="ECO:0000256" key="2">
    <source>
        <dbReference type="ARBA" id="ARBA00009477"/>
    </source>
</evidence>
<dbReference type="InterPro" id="IPR058627">
    <property type="entry name" value="MdtA-like_C"/>
</dbReference>
<evidence type="ECO:0000259" key="9">
    <source>
        <dbReference type="Pfam" id="PF25917"/>
    </source>
</evidence>
<reference evidence="12 13" key="1">
    <citation type="journal article" date="2005" name="Nucleic Acids Res.">
        <title>The genome sequence of Xanthomonas oryzae pathovar oryzae KACC10331, the bacterial blight pathogen of rice.</title>
        <authorList>
            <person name="Lee B.M."/>
            <person name="Park Y.J."/>
            <person name="Park D.S."/>
            <person name="Kang H.W."/>
            <person name="Kim J.G."/>
            <person name="Song E.S."/>
            <person name="Park I.C."/>
            <person name="Yoon U.H."/>
            <person name="Hahn J.H."/>
            <person name="Koo B.S."/>
            <person name="Lee G.B."/>
            <person name="Kim H."/>
            <person name="Park H.S."/>
            <person name="Yoon K.O."/>
            <person name="Kim J.H."/>
            <person name="Jung C.H."/>
            <person name="Koh N.H."/>
            <person name="Seo J.S."/>
            <person name="Go S.J."/>
        </authorList>
    </citation>
    <scope>NUCLEOTIDE SEQUENCE [LARGE SCALE GENOMIC DNA]</scope>
    <source>
        <strain evidence="13">KACC10331 / KXO85</strain>
    </source>
</reference>
<evidence type="ECO:0000256" key="4">
    <source>
        <dbReference type="ARBA" id="ARBA00022475"/>
    </source>
</evidence>
<feature type="region of interest" description="Disordered" evidence="7">
    <location>
        <begin position="390"/>
        <end position="435"/>
    </location>
</feature>
<evidence type="ECO:0000313" key="13">
    <source>
        <dbReference type="Proteomes" id="UP000006735"/>
    </source>
</evidence>
<dbReference type="Gene3D" id="2.40.50.100">
    <property type="match status" value="1"/>
</dbReference>
<comment type="subcellular location">
    <subcellularLocation>
        <location evidence="1">Cell inner membrane</location>
    </subcellularLocation>
</comment>
<dbReference type="Pfam" id="PF25944">
    <property type="entry name" value="Beta-barrel_RND"/>
    <property type="match status" value="1"/>
</dbReference>
<dbReference type="Proteomes" id="UP000006735">
    <property type="component" value="Chromosome"/>
</dbReference>
<evidence type="ECO:0000259" key="11">
    <source>
        <dbReference type="Pfam" id="PF25967"/>
    </source>
</evidence>
<dbReference type="Gene3D" id="2.40.30.170">
    <property type="match status" value="1"/>
</dbReference>
<organism evidence="12 13">
    <name type="scientific">Xanthomonas oryzae pv. oryzae (strain KACC10331 / KXO85)</name>
    <dbReference type="NCBI Taxonomy" id="291331"/>
    <lineage>
        <taxon>Bacteria</taxon>
        <taxon>Pseudomonadati</taxon>
        <taxon>Pseudomonadota</taxon>
        <taxon>Gammaproteobacteria</taxon>
        <taxon>Lysobacterales</taxon>
        <taxon>Lysobacteraceae</taxon>
        <taxon>Xanthomonas</taxon>
    </lineage>
</organism>
<feature type="domain" description="Multidrug resistance protein MdtA-like beta-barrel" evidence="10">
    <location>
        <begin position="240"/>
        <end position="322"/>
    </location>
</feature>
<protein>
    <submittedName>
        <fullName evidence="12">Membrane fusion protein</fullName>
    </submittedName>
</protein>
<dbReference type="InterPro" id="IPR058624">
    <property type="entry name" value="MdtA-like_HH"/>
</dbReference>
<dbReference type="Gene3D" id="2.40.420.20">
    <property type="match status" value="1"/>
</dbReference>
<dbReference type="GO" id="GO:0015562">
    <property type="term" value="F:efflux transmembrane transporter activity"/>
    <property type="evidence" value="ECO:0007669"/>
    <property type="project" value="TreeGrafter"/>
</dbReference>
<evidence type="ECO:0000259" key="8">
    <source>
        <dbReference type="Pfam" id="PF25876"/>
    </source>
</evidence>
<dbReference type="AlphaFoldDB" id="Q5GV31"/>
<gene>
    <name evidence="12" type="primary">mtrC</name>
    <name evidence="12" type="ordered locus">XOO4188</name>
</gene>
<evidence type="ECO:0000259" key="10">
    <source>
        <dbReference type="Pfam" id="PF25944"/>
    </source>
</evidence>
<evidence type="ECO:0000256" key="3">
    <source>
        <dbReference type="ARBA" id="ARBA00022448"/>
    </source>
</evidence>
<dbReference type="Pfam" id="PF25917">
    <property type="entry name" value="BSH_RND"/>
    <property type="match status" value="1"/>
</dbReference>
<proteinExistence type="inferred from homology"/>
<dbReference type="FunFam" id="2.40.420.20:FF:000001">
    <property type="entry name" value="Efflux RND transporter periplasmic adaptor subunit"/>
    <property type="match status" value="1"/>
</dbReference>
<dbReference type="NCBIfam" id="TIGR01730">
    <property type="entry name" value="RND_mfp"/>
    <property type="match status" value="1"/>
</dbReference>
<dbReference type="Pfam" id="PF25876">
    <property type="entry name" value="HH_MFP_RND"/>
    <property type="match status" value="1"/>
</dbReference>
<dbReference type="Pfam" id="PF25967">
    <property type="entry name" value="RND-MFP_C"/>
    <property type="match status" value="1"/>
</dbReference>
<keyword evidence="6" id="KW-0472">Membrane</keyword>
<evidence type="ECO:0000256" key="7">
    <source>
        <dbReference type="SAM" id="MobiDB-lite"/>
    </source>
</evidence>
<evidence type="ECO:0000313" key="12">
    <source>
        <dbReference type="EMBL" id="AAW77442.1"/>
    </source>
</evidence>
<dbReference type="GO" id="GO:1990281">
    <property type="term" value="C:efflux pump complex"/>
    <property type="evidence" value="ECO:0007669"/>
    <property type="project" value="TreeGrafter"/>
</dbReference>
<keyword evidence="4" id="KW-1003">Cell membrane</keyword>
<dbReference type="STRING" id="291331.XOO4188"/>
<dbReference type="Gene3D" id="1.10.287.470">
    <property type="entry name" value="Helix hairpin bin"/>
    <property type="match status" value="1"/>
</dbReference>
<dbReference type="InterPro" id="IPR006143">
    <property type="entry name" value="RND_pump_MFP"/>
</dbReference>
<dbReference type="EMBL" id="AE013598">
    <property type="protein sequence ID" value="AAW77442.1"/>
    <property type="molecule type" value="Genomic_DNA"/>
</dbReference>
<dbReference type="KEGG" id="xoo:XOO4188"/>
<name>Q5GV31_XANOR</name>
<comment type="similarity">
    <text evidence="2">Belongs to the membrane fusion protein (MFP) (TC 8.A.1) family.</text>
</comment>
<dbReference type="PANTHER" id="PTHR30469:SF36">
    <property type="entry name" value="BLL3903 PROTEIN"/>
    <property type="match status" value="1"/>
</dbReference>
<keyword evidence="13" id="KW-1185">Reference proteome</keyword>